<dbReference type="AlphaFoldDB" id="A0A5J5GNB4"/>
<dbReference type="GO" id="GO:0006281">
    <property type="term" value="P:DNA repair"/>
    <property type="evidence" value="ECO:0007669"/>
    <property type="project" value="InterPro"/>
</dbReference>
<dbReference type="PANTHER" id="PTHR35369">
    <property type="entry name" value="BLR3025 PROTEIN-RELATED"/>
    <property type="match status" value="1"/>
</dbReference>
<evidence type="ECO:0000313" key="4">
    <source>
        <dbReference type="EMBL" id="KAA9009517.1"/>
    </source>
</evidence>
<dbReference type="EMBL" id="VYQE01000002">
    <property type="protein sequence ID" value="KAA9009517.1"/>
    <property type="molecule type" value="Genomic_DNA"/>
</dbReference>
<protein>
    <submittedName>
        <fullName evidence="4">DNA polymerase Y family protein</fullName>
    </submittedName>
</protein>
<gene>
    <name evidence="4" type="ORF">F3S47_08975</name>
</gene>
<dbReference type="InterPro" id="IPR001126">
    <property type="entry name" value="UmuC"/>
</dbReference>
<proteinExistence type="predicted"/>
<reference evidence="4 5" key="1">
    <citation type="submission" date="2019-09" db="EMBL/GenBank/DDBJ databases">
        <authorList>
            <person name="Park J.-S."/>
            <person name="Choi H.-J."/>
        </authorList>
    </citation>
    <scope>NUCLEOTIDE SEQUENCE [LARGE SCALE GENOMIC DNA]</scope>
    <source>
        <strain evidence="4 5">176SS1-4</strain>
    </source>
</reference>
<accession>A0A5J5GNB4</accession>
<dbReference type="PANTHER" id="PTHR35369:SF2">
    <property type="entry name" value="BLR3025 PROTEIN"/>
    <property type="match status" value="1"/>
</dbReference>
<name>A0A5J5GNB4_9RHOB</name>
<feature type="domain" description="UmuC" evidence="2">
    <location>
        <begin position="31"/>
        <end position="154"/>
    </location>
</feature>
<sequence length="505" mass="56166">MTCLHLPRFSIERWLRIMDRQGEPVSDTLPAALAVEGRHGAVIHATTRAAEAAGIRRGARVVDMRALCPDLRVDYADLQGDRMMLQRLMLWARRWCPWTALDGAAGLVMDTTGSDHLCGGEGPMLRDMEERLSHLGLSADLATAPTHGAAWALSRLGGVRETCPPERLAERMAPLPVRALRLDGDTVLLLQRLGLKTVGDLAAVPRLSLARRFARAELERNPLLRLDQMMGRRAEPVEAPEDPPRFAVESRLPEPVEDPAPHLPALTAALCARLEAAGFGARRVVLTVYRTDGAVSRVEVAMARASREAAHILRLFEGKLEGIDPGFGFDQIALGATVAEELPRVQARLDGTGGEGTEIARLTDRLAARHGGRTVSRPRLRESHKPERRELWTAALGPAGRPARPAAQPRPLRLLEPPEEVAVLYAVPEGPPAQFVWRRRTHRVMRYAGPERIAPEWWRDRPETRLRDYYRVEDQGGRRIWLYRDGVLTDGFGRDPNWFIHGVHG</sequence>
<evidence type="ECO:0000313" key="5">
    <source>
        <dbReference type="Proteomes" id="UP000326554"/>
    </source>
</evidence>
<evidence type="ECO:0000256" key="1">
    <source>
        <dbReference type="ARBA" id="ARBA00022763"/>
    </source>
</evidence>
<organism evidence="4 5">
    <name type="scientific">Histidinibacterium aquaticum</name>
    <dbReference type="NCBI Taxonomy" id="2613962"/>
    <lineage>
        <taxon>Bacteria</taxon>
        <taxon>Pseudomonadati</taxon>
        <taxon>Pseudomonadota</taxon>
        <taxon>Alphaproteobacteria</taxon>
        <taxon>Rhodobacterales</taxon>
        <taxon>Paracoccaceae</taxon>
        <taxon>Histidinibacterium</taxon>
    </lineage>
</organism>
<dbReference type="InterPro" id="IPR043502">
    <property type="entry name" value="DNA/RNA_pol_sf"/>
</dbReference>
<dbReference type="InterPro" id="IPR050356">
    <property type="entry name" value="SulA_CellDiv_inhibitor"/>
</dbReference>
<dbReference type="InterPro" id="IPR045443">
    <property type="entry name" value="DUF6504"/>
</dbReference>
<keyword evidence="1" id="KW-0227">DNA damage</keyword>
<dbReference type="CDD" id="cd03468">
    <property type="entry name" value="PolY_like"/>
    <property type="match status" value="1"/>
</dbReference>
<dbReference type="Pfam" id="PF20114">
    <property type="entry name" value="DUF6504"/>
    <property type="match status" value="1"/>
</dbReference>
<dbReference type="SUPFAM" id="SSF56672">
    <property type="entry name" value="DNA/RNA polymerases"/>
    <property type="match status" value="1"/>
</dbReference>
<evidence type="ECO:0000259" key="2">
    <source>
        <dbReference type="Pfam" id="PF00817"/>
    </source>
</evidence>
<evidence type="ECO:0000259" key="3">
    <source>
        <dbReference type="Pfam" id="PF20114"/>
    </source>
</evidence>
<keyword evidence="5" id="KW-1185">Reference proteome</keyword>
<dbReference type="Proteomes" id="UP000326554">
    <property type="component" value="Unassembled WGS sequence"/>
</dbReference>
<feature type="domain" description="DUF6504" evidence="3">
    <location>
        <begin position="428"/>
        <end position="501"/>
    </location>
</feature>
<comment type="caution">
    <text evidence="4">The sequence shown here is derived from an EMBL/GenBank/DDBJ whole genome shotgun (WGS) entry which is preliminary data.</text>
</comment>
<dbReference type="Pfam" id="PF00817">
    <property type="entry name" value="IMS"/>
    <property type="match status" value="1"/>
</dbReference>